<dbReference type="InterPro" id="IPR036514">
    <property type="entry name" value="SGNH_hydro_sf"/>
</dbReference>
<accession>A0A0Q3KWB8</accession>
<reference evidence="6" key="2">
    <citation type="submission" date="2017-06" db="EMBL/GenBank/DDBJ databases">
        <title>WGS assembly of Brachypodium distachyon.</title>
        <authorList>
            <consortium name="The International Brachypodium Initiative"/>
            <person name="Lucas S."/>
            <person name="Harmon-Smith M."/>
            <person name="Lail K."/>
            <person name="Tice H."/>
            <person name="Grimwood J."/>
            <person name="Bruce D."/>
            <person name="Barry K."/>
            <person name="Shu S."/>
            <person name="Lindquist E."/>
            <person name="Wang M."/>
            <person name="Pitluck S."/>
            <person name="Vogel J.P."/>
            <person name="Garvin D.F."/>
            <person name="Mockler T.C."/>
            <person name="Schmutz J."/>
            <person name="Rokhsar D."/>
            <person name="Bevan M.W."/>
        </authorList>
    </citation>
    <scope>NUCLEOTIDE SEQUENCE</scope>
    <source>
        <strain evidence="6">Bd21</strain>
    </source>
</reference>
<sequence>MVNGNYETDLKHWKGKPSPSLSSTSQTRHQCQTTVLTWGGYNPRPCLSVTHTGKKWGMASAHGCTTMATTKSVLISLVLALLQLSAMVRSDSPCDFPAIFNFGDSNSDTGGLSALFSAVLPPYGRTFFGMPAGRYSDGRLTIDFMAQSLGLRYLSAYLDSIGSNFTQGANFATAAATIRRDNGSIFVQGYSPISLVVQTWEFEQFINRSKFVYSNIGGIYREILPKPDYFSKALYTFDMGQNDLTVGYLTNMTTEQVEAYVPDVMERFAEGIQSVYRLGGRYFWVHNTAPLGCLPYAVVFRPDLAEEKDGAGCSVALNRGAQFFNARLNETVARLRAALPDAAFTYVDVYSAKYKLISQAKKLGFGDPPLRACCGYGGGEYNLDRDIRCGARAEVNGTSVLVGKSCEDPSRSVNWDGIHFTEAGNKFVFDQIVDGVLSDPPVPLRRACQGKGR</sequence>
<gene>
    <name evidence="7" type="primary">LOC106866516</name>
    <name evidence="6" type="ORF">BRADI_1g23130v3</name>
</gene>
<dbReference type="Gene3D" id="3.40.50.1110">
    <property type="entry name" value="SGNH hydrolase"/>
    <property type="match status" value="1"/>
</dbReference>
<organism evidence="6">
    <name type="scientific">Brachypodium distachyon</name>
    <name type="common">Purple false brome</name>
    <name type="synonym">Trachynia distachya</name>
    <dbReference type="NCBI Taxonomy" id="15368"/>
    <lineage>
        <taxon>Eukaryota</taxon>
        <taxon>Viridiplantae</taxon>
        <taxon>Streptophyta</taxon>
        <taxon>Embryophyta</taxon>
        <taxon>Tracheophyta</taxon>
        <taxon>Spermatophyta</taxon>
        <taxon>Magnoliopsida</taxon>
        <taxon>Liliopsida</taxon>
        <taxon>Poales</taxon>
        <taxon>Poaceae</taxon>
        <taxon>BOP clade</taxon>
        <taxon>Pooideae</taxon>
        <taxon>Stipodae</taxon>
        <taxon>Brachypodieae</taxon>
        <taxon>Brachypodium</taxon>
    </lineage>
</organism>
<dbReference type="AlphaFoldDB" id="A0A0Q3KWB8"/>
<dbReference type="OrthoDB" id="1600564at2759"/>
<dbReference type="InterPro" id="IPR035669">
    <property type="entry name" value="SGNH_plant_lipase-like"/>
</dbReference>
<evidence type="ECO:0000313" key="6">
    <source>
        <dbReference type="EMBL" id="KQK15481.2"/>
    </source>
</evidence>
<dbReference type="GO" id="GO:0016788">
    <property type="term" value="F:hydrolase activity, acting on ester bonds"/>
    <property type="evidence" value="ECO:0007669"/>
    <property type="project" value="InterPro"/>
</dbReference>
<keyword evidence="2" id="KW-0732">Signal</keyword>
<dbReference type="PANTHER" id="PTHR22835:SF226">
    <property type="entry name" value="OS07G0586100 PROTEIN"/>
    <property type="match status" value="1"/>
</dbReference>
<dbReference type="EMBL" id="CM000880">
    <property type="protein sequence ID" value="KQK15481.2"/>
    <property type="molecule type" value="Genomic_DNA"/>
</dbReference>
<keyword evidence="3" id="KW-0378">Hydrolase</keyword>
<dbReference type="Proteomes" id="UP000008810">
    <property type="component" value="Chromosome 1"/>
</dbReference>
<dbReference type="Pfam" id="PF00657">
    <property type="entry name" value="Lipase_GDSL"/>
    <property type="match status" value="1"/>
</dbReference>
<comment type="similarity">
    <text evidence="1">Belongs to the 'GDSL' lipolytic enzyme family.</text>
</comment>
<dbReference type="EnsemblPlants" id="KQK15481">
    <property type="protein sequence ID" value="KQK15481"/>
    <property type="gene ID" value="BRADI_1g23130v3"/>
</dbReference>
<protein>
    <recommendedName>
        <fullName evidence="9">Esterase</fullName>
    </recommendedName>
</protein>
<name>A0A0Q3KWB8_BRADI</name>
<keyword evidence="4" id="KW-0325">Glycoprotein</keyword>
<dbReference type="ExpressionAtlas" id="A0A0Q3KWB8">
    <property type="expression patterns" value="baseline"/>
</dbReference>
<evidence type="ECO:0000256" key="3">
    <source>
        <dbReference type="ARBA" id="ARBA00022801"/>
    </source>
</evidence>
<dbReference type="InterPro" id="IPR001087">
    <property type="entry name" value="GDSL"/>
</dbReference>
<proteinExistence type="inferred from homology"/>
<evidence type="ECO:0000256" key="1">
    <source>
        <dbReference type="ARBA" id="ARBA00008668"/>
    </source>
</evidence>
<feature type="region of interest" description="Disordered" evidence="5">
    <location>
        <begin position="1"/>
        <end position="26"/>
    </location>
</feature>
<evidence type="ECO:0000256" key="4">
    <source>
        <dbReference type="ARBA" id="ARBA00023180"/>
    </source>
</evidence>
<dbReference type="STRING" id="15368.A0A0Q3KWB8"/>
<evidence type="ECO:0000313" key="8">
    <source>
        <dbReference type="Proteomes" id="UP000008810"/>
    </source>
</evidence>
<reference evidence="7" key="3">
    <citation type="submission" date="2018-08" db="UniProtKB">
        <authorList>
            <consortium name="EnsemblPlants"/>
        </authorList>
    </citation>
    <scope>IDENTIFICATION</scope>
    <source>
        <strain evidence="7">cv. Bd21</strain>
    </source>
</reference>
<dbReference type="FunCoup" id="A0A0Q3KWB8">
    <property type="interactions" value="65"/>
</dbReference>
<evidence type="ECO:0000256" key="2">
    <source>
        <dbReference type="ARBA" id="ARBA00022729"/>
    </source>
</evidence>
<keyword evidence="8" id="KW-1185">Reference proteome</keyword>
<reference evidence="6 7" key="1">
    <citation type="journal article" date="2010" name="Nature">
        <title>Genome sequencing and analysis of the model grass Brachypodium distachyon.</title>
        <authorList>
            <consortium name="International Brachypodium Initiative"/>
        </authorList>
    </citation>
    <scope>NUCLEOTIDE SEQUENCE [LARGE SCALE GENOMIC DNA]</scope>
    <source>
        <strain evidence="6 7">Bd21</strain>
    </source>
</reference>
<dbReference type="PANTHER" id="PTHR22835">
    <property type="entry name" value="ZINC FINGER FYVE DOMAIN CONTAINING PROTEIN"/>
    <property type="match status" value="1"/>
</dbReference>
<dbReference type="Gramene" id="KQK15481">
    <property type="protein sequence ID" value="KQK15481"/>
    <property type="gene ID" value="BRADI_1g23130v3"/>
</dbReference>
<evidence type="ECO:0008006" key="9">
    <source>
        <dbReference type="Google" id="ProtNLM"/>
    </source>
</evidence>
<evidence type="ECO:0000256" key="5">
    <source>
        <dbReference type="SAM" id="MobiDB-lite"/>
    </source>
</evidence>
<evidence type="ECO:0000313" key="7">
    <source>
        <dbReference type="EnsemblPlants" id="KQK15481"/>
    </source>
</evidence>
<dbReference type="SUPFAM" id="SSF52266">
    <property type="entry name" value="SGNH hydrolase"/>
    <property type="match status" value="1"/>
</dbReference>
<dbReference type="CDD" id="cd01837">
    <property type="entry name" value="SGNH_plant_lipase_like"/>
    <property type="match status" value="1"/>
</dbReference>